<protein>
    <submittedName>
        <fullName evidence="6">N6-adenosine-methyltransferase non-catalytic subunit</fullName>
    </submittedName>
</protein>
<dbReference type="GeneID" id="34623494"/>
<dbReference type="Pfam" id="PF05063">
    <property type="entry name" value="MT-A70"/>
    <property type="match status" value="1"/>
</dbReference>
<dbReference type="PANTHER" id="PTHR13107">
    <property type="entry name" value="N6-ADENOSINE-METHYLTRANSFERASE NON-CATALYTIC SUBUNIT"/>
    <property type="match status" value="1"/>
</dbReference>
<reference evidence="6" key="1">
    <citation type="submission" date="2025-08" db="UniProtKB">
        <authorList>
            <consortium name="RefSeq"/>
        </authorList>
    </citation>
    <scope>IDENTIFICATION</scope>
</reference>
<comment type="similarity">
    <text evidence="3">Belongs to the MT-A70-like family.</text>
</comment>
<sequence>MNPLANAVAQGPPTWTPAAPIPLRPPAPSGGVMPSAPPPMGEGPPAVPPTPGCPVRAPQTGFKGGPPVEAPAGGLRATPREGKAARQRVSSHGLPPAKRKRGGCKQSSNTRSVGQQQQQQQQRRQVACVTSAELGRRGRDRLLLDYAQHFVDTGERPQNFIRDVEPEKRFNAYFRLKELMELKRQVIRARATPAQCIRADLRTFDWATLPCQFDVILVDPPWAEYAERSVGAQRPTEDLRPWTVQDIMALPIEQIAESQSFCFLWCGVKHLEEARDVLSKWGFRRCEDICWVKSNKGAALRLEAQKSPAPHAVLRDESSFLQRTTEHCLVGIKGLVRRSQDGHLIHANLDADVIVSEEPQDLFSTEKPAELYDIIERFCLGRRRLELFGLQRNVRDGWLTIGSAIRETNFSAQLYASWFAGDTSYPEAQTYQGGRLLGSTEEIESLRPKSPPREIRPTQQQQQ</sequence>
<accession>A0A6P6S0I0</accession>
<gene>
    <name evidence="6" type="primary">LOC34623494</name>
</gene>
<dbReference type="PANTHER" id="PTHR13107:SF0">
    <property type="entry name" value="N6-ADENOSINE-METHYLTRANSFERASE NON-CATALYTIC SUBUNIT"/>
    <property type="match status" value="1"/>
</dbReference>
<feature type="region of interest" description="Disordered" evidence="4">
    <location>
        <begin position="443"/>
        <end position="463"/>
    </location>
</feature>
<evidence type="ECO:0000313" key="6">
    <source>
        <dbReference type="RefSeq" id="XP_026193304.1"/>
    </source>
</evidence>
<dbReference type="GO" id="GO:0003729">
    <property type="term" value="F:mRNA binding"/>
    <property type="evidence" value="ECO:0007669"/>
    <property type="project" value="TreeGrafter"/>
</dbReference>
<feature type="region of interest" description="Disordered" evidence="4">
    <location>
        <begin position="1"/>
        <end position="124"/>
    </location>
</feature>
<dbReference type="Gene3D" id="3.40.50.150">
    <property type="entry name" value="Vaccinia Virus protein VP39"/>
    <property type="match status" value="1"/>
</dbReference>
<feature type="compositionally biased region" description="Low complexity" evidence="4">
    <location>
        <begin position="115"/>
        <end position="124"/>
    </location>
</feature>
<dbReference type="Proteomes" id="UP000515125">
    <property type="component" value="Unplaced"/>
</dbReference>
<dbReference type="AlphaFoldDB" id="A0A6P6S0I0"/>
<evidence type="ECO:0000256" key="4">
    <source>
        <dbReference type="SAM" id="MobiDB-lite"/>
    </source>
</evidence>
<comment type="subcellular location">
    <subcellularLocation>
        <location evidence="1">Nucleus</location>
    </subcellularLocation>
</comment>
<evidence type="ECO:0000256" key="3">
    <source>
        <dbReference type="PROSITE-ProRule" id="PRU00489"/>
    </source>
</evidence>
<keyword evidence="5" id="KW-1185">Reference proteome</keyword>
<organism evidence="5 6">
    <name type="scientific">Cyclospora cayetanensis</name>
    <dbReference type="NCBI Taxonomy" id="88456"/>
    <lineage>
        <taxon>Eukaryota</taxon>
        <taxon>Sar</taxon>
        <taxon>Alveolata</taxon>
        <taxon>Apicomplexa</taxon>
        <taxon>Conoidasida</taxon>
        <taxon>Coccidia</taxon>
        <taxon>Eucoccidiorida</taxon>
        <taxon>Eimeriorina</taxon>
        <taxon>Eimeriidae</taxon>
        <taxon>Cyclospora</taxon>
    </lineage>
</organism>
<evidence type="ECO:0000256" key="2">
    <source>
        <dbReference type="ARBA" id="ARBA00023242"/>
    </source>
</evidence>
<dbReference type="PROSITE" id="PS51592">
    <property type="entry name" value="SAM_MTA70L_2"/>
    <property type="match status" value="1"/>
</dbReference>
<dbReference type="GO" id="GO:0008168">
    <property type="term" value="F:methyltransferase activity"/>
    <property type="evidence" value="ECO:0007669"/>
    <property type="project" value="InterPro"/>
</dbReference>
<feature type="compositionally biased region" description="Pro residues" evidence="4">
    <location>
        <begin position="35"/>
        <end position="52"/>
    </location>
</feature>
<feature type="compositionally biased region" description="Pro residues" evidence="4">
    <location>
        <begin position="19"/>
        <end position="28"/>
    </location>
</feature>
<dbReference type="PROSITE" id="PS51143">
    <property type="entry name" value="MT_A70"/>
    <property type="match status" value="1"/>
</dbReference>
<name>A0A6P6S0I0_9EIME</name>
<dbReference type="InterPro" id="IPR045123">
    <property type="entry name" value="METTL14-like"/>
</dbReference>
<dbReference type="GO" id="GO:0005634">
    <property type="term" value="C:nucleus"/>
    <property type="evidence" value="ECO:0007669"/>
    <property type="project" value="UniProtKB-SubCell"/>
</dbReference>
<dbReference type="InterPro" id="IPR029063">
    <property type="entry name" value="SAM-dependent_MTases_sf"/>
</dbReference>
<dbReference type="RefSeq" id="XP_026193304.1">
    <property type="nucleotide sequence ID" value="XM_026337519.1"/>
</dbReference>
<dbReference type="InterPro" id="IPR002052">
    <property type="entry name" value="DNA_methylase_N6_adenine_CS"/>
</dbReference>
<dbReference type="PROSITE" id="PS00092">
    <property type="entry name" value="N6_MTASE"/>
    <property type="match status" value="1"/>
</dbReference>
<feature type="compositionally biased region" description="Polar residues" evidence="4">
    <location>
        <begin position="105"/>
        <end position="114"/>
    </location>
</feature>
<evidence type="ECO:0000313" key="5">
    <source>
        <dbReference type="Proteomes" id="UP000515125"/>
    </source>
</evidence>
<dbReference type="GO" id="GO:0036396">
    <property type="term" value="C:RNA N6-methyladenosine methyltransferase complex"/>
    <property type="evidence" value="ECO:0007669"/>
    <property type="project" value="TreeGrafter"/>
</dbReference>
<proteinExistence type="inferred from homology"/>
<feature type="compositionally biased region" description="Basic and acidic residues" evidence="4">
    <location>
        <begin position="444"/>
        <end position="456"/>
    </location>
</feature>
<dbReference type="OrthoDB" id="14833at2759"/>
<dbReference type="InterPro" id="IPR007757">
    <property type="entry name" value="MT-A70-like"/>
</dbReference>
<evidence type="ECO:0000256" key="1">
    <source>
        <dbReference type="ARBA" id="ARBA00004123"/>
    </source>
</evidence>
<keyword evidence="2" id="KW-0539">Nucleus</keyword>
<dbReference type="GO" id="GO:0032259">
    <property type="term" value="P:methylation"/>
    <property type="evidence" value="ECO:0007669"/>
    <property type="project" value="InterPro"/>
</dbReference>
<dbReference type="SUPFAM" id="SSF53335">
    <property type="entry name" value="S-adenosyl-L-methionine-dependent methyltransferases"/>
    <property type="match status" value="1"/>
</dbReference>